<keyword evidence="1" id="KW-0732">Signal</keyword>
<dbReference type="AlphaFoldDB" id="A0A2T3NJU8"/>
<proteinExistence type="predicted"/>
<sequence length="102" mass="11771">MKIAMRLVMMVLFFGSISVHADMYSSGTHVYQEKTAASVNPRLNNNQSTLLPERKSLTTRHYLEMRQQYALGMSERLSTSIDHEKQSHPYTVEMDKTFSIDI</sequence>
<reference evidence="2 3" key="1">
    <citation type="submission" date="2018-03" db="EMBL/GenBank/DDBJ databases">
        <title>Whole genome sequencing of Histamine producing bacteria.</title>
        <authorList>
            <person name="Butler K."/>
        </authorList>
    </citation>
    <scope>NUCLEOTIDE SEQUENCE [LARGE SCALE GENOMIC DNA]</scope>
    <source>
        <strain evidence="2 3">DSM 19138</strain>
    </source>
</reference>
<name>A0A2T3NJU8_9GAMM</name>
<dbReference type="EMBL" id="PYMB01000001">
    <property type="protein sequence ID" value="PSW15791.1"/>
    <property type="molecule type" value="Genomic_DNA"/>
</dbReference>
<accession>A0A2T3NJU8</accession>
<gene>
    <name evidence="2" type="ORF">C9J01_01890</name>
</gene>
<evidence type="ECO:0000313" key="2">
    <source>
        <dbReference type="EMBL" id="PSW15791.1"/>
    </source>
</evidence>
<organism evidence="2 3">
    <name type="scientific">Photobacterium rosenbergii</name>
    <dbReference type="NCBI Taxonomy" id="294936"/>
    <lineage>
        <taxon>Bacteria</taxon>
        <taxon>Pseudomonadati</taxon>
        <taxon>Pseudomonadota</taxon>
        <taxon>Gammaproteobacteria</taxon>
        <taxon>Vibrionales</taxon>
        <taxon>Vibrionaceae</taxon>
        <taxon>Photobacterium</taxon>
    </lineage>
</organism>
<evidence type="ECO:0008006" key="4">
    <source>
        <dbReference type="Google" id="ProtNLM"/>
    </source>
</evidence>
<comment type="caution">
    <text evidence="2">The sequence shown here is derived from an EMBL/GenBank/DDBJ whole genome shotgun (WGS) entry which is preliminary data.</text>
</comment>
<feature type="chain" id="PRO_5015475695" description="DUF3613 domain-containing protein" evidence="1">
    <location>
        <begin position="22"/>
        <end position="102"/>
    </location>
</feature>
<protein>
    <recommendedName>
        <fullName evidence="4">DUF3613 domain-containing protein</fullName>
    </recommendedName>
</protein>
<feature type="signal peptide" evidence="1">
    <location>
        <begin position="1"/>
        <end position="21"/>
    </location>
</feature>
<evidence type="ECO:0000313" key="3">
    <source>
        <dbReference type="Proteomes" id="UP000241346"/>
    </source>
</evidence>
<evidence type="ECO:0000256" key="1">
    <source>
        <dbReference type="SAM" id="SignalP"/>
    </source>
</evidence>
<dbReference type="Proteomes" id="UP000241346">
    <property type="component" value="Unassembled WGS sequence"/>
</dbReference>